<dbReference type="Gene3D" id="3.40.630.30">
    <property type="match status" value="1"/>
</dbReference>
<evidence type="ECO:0000313" key="1">
    <source>
        <dbReference type="EMBL" id="MBS4103474.1"/>
    </source>
</evidence>
<proteinExistence type="predicted"/>
<dbReference type="SUPFAM" id="SSF55729">
    <property type="entry name" value="Acyl-CoA N-acyltransferases (Nat)"/>
    <property type="match status" value="1"/>
</dbReference>
<sequence length="211" mass="22807">MSILNRRGPRARTGLPRASHVAGDCRYALRAPRVDDFSTWRDARIANAAHLAPAFGKSELQWAVDSSPEAWLEAIGRFRAASHARRALPGILTEVHSGGERVVGECSICAMDPVTATGEMSVWSVARPASLVPWAASTMILAGFDLLGLDRVIAPVALANPGPVRALGRMEWWHAADRLALREYGGAPHDHGVWVLENTPAVRRRLEGLAA</sequence>
<keyword evidence="2" id="KW-1185">Reference proteome</keyword>
<accession>A0ABS5NGQ1</accession>
<evidence type="ECO:0008006" key="3">
    <source>
        <dbReference type="Google" id="ProtNLM"/>
    </source>
</evidence>
<comment type="caution">
    <text evidence="1">The sequence shown here is derived from an EMBL/GenBank/DDBJ whole genome shotgun (WGS) entry which is preliminary data.</text>
</comment>
<protein>
    <recommendedName>
        <fullName evidence="3">N-acetyltransferase domain-containing protein</fullName>
    </recommendedName>
</protein>
<organism evidence="1 2">
    <name type="scientific">Tsukamurella paurometabola</name>
    <name type="common">Corynebacterium paurometabolum</name>
    <dbReference type="NCBI Taxonomy" id="2061"/>
    <lineage>
        <taxon>Bacteria</taxon>
        <taxon>Bacillati</taxon>
        <taxon>Actinomycetota</taxon>
        <taxon>Actinomycetes</taxon>
        <taxon>Mycobacteriales</taxon>
        <taxon>Tsukamurellaceae</taxon>
        <taxon>Tsukamurella</taxon>
    </lineage>
</organism>
<reference evidence="1 2" key="1">
    <citation type="submission" date="2021-04" db="EMBL/GenBank/DDBJ databases">
        <title>Whole genome sequence analysis of a thiophenic sulfur metabolizing bacteria.</title>
        <authorList>
            <person name="Akhtar N."/>
            <person name="Akram J."/>
            <person name="Aslam A."/>
        </authorList>
    </citation>
    <scope>NUCLEOTIDE SEQUENCE [LARGE SCALE GENOMIC DNA]</scope>
    <source>
        <strain evidence="1 2">3OW</strain>
    </source>
</reference>
<evidence type="ECO:0000313" key="2">
    <source>
        <dbReference type="Proteomes" id="UP000676853"/>
    </source>
</evidence>
<dbReference type="InterPro" id="IPR016181">
    <property type="entry name" value="Acyl_CoA_acyltransferase"/>
</dbReference>
<name>A0ABS5NGQ1_TSUPA</name>
<dbReference type="EMBL" id="JAGXOE010000065">
    <property type="protein sequence ID" value="MBS4103474.1"/>
    <property type="molecule type" value="Genomic_DNA"/>
</dbReference>
<gene>
    <name evidence="1" type="ORF">KFZ73_19785</name>
</gene>
<dbReference type="Proteomes" id="UP000676853">
    <property type="component" value="Unassembled WGS sequence"/>
</dbReference>
<dbReference type="RefSeq" id="WP_212554825.1">
    <property type="nucleotide sequence ID" value="NZ_JAGXOE010000065.1"/>
</dbReference>